<dbReference type="GO" id="GO:0009307">
    <property type="term" value="P:DNA restriction-modification system"/>
    <property type="evidence" value="ECO:0007669"/>
    <property type="project" value="UniProtKB-KW"/>
</dbReference>
<dbReference type="RefSeq" id="WP_132215184.1">
    <property type="nucleotide sequence ID" value="NZ_OX156936.1"/>
</dbReference>
<dbReference type="SUPFAM" id="SSF116734">
    <property type="entry name" value="DNA methylase specificity domain"/>
    <property type="match status" value="2"/>
</dbReference>
<dbReference type="InterPro" id="IPR000055">
    <property type="entry name" value="Restrct_endonuc_typeI_TRD"/>
</dbReference>
<name>A0A4R1RMM6_9FLAO</name>
<keyword evidence="2" id="KW-0680">Restriction system</keyword>
<dbReference type="GO" id="GO:0003677">
    <property type="term" value="F:DNA binding"/>
    <property type="evidence" value="ECO:0007669"/>
    <property type="project" value="UniProtKB-KW"/>
</dbReference>
<evidence type="ECO:0000256" key="1">
    <source>
        <dbReference type="ARBA" id="ARBA00010923"/>
    </source>
</evidence>
<dbReference type="InterPro" id="IPR044946">
    <property type="entry name" value="Restrct_endonuc_typeI_TRD_sf"/>
</dbReference>
<sequence length="422" mass="47787">MSEVKNIYTEPSRSIPDGWVETTLGEICNPKGGKRLPKGMTLVNYKTNHPYIRITDFNGNQINKNQLQYVTDDIFKHISRYIVNENDVVITIVGTVGLVAQIDRELDKASLTENCTKLVDLKNVDHSYLYYFLISKNGQDEIVKNTVGAVQKKLPIYGVQNINITLPTIPEQKSIADILIAFDNKIELLQAQNKTLEETAQTIFAEWFGKYQIEDELPDGWRVGKLGDLVIKISKGTTPTKNDLIGLRGEVPFLKVKDISNDGLILKNNLELIPKIIHENQLKRSILETDDVLFSIAGTIGRIAIVDLEMNNSNCNQALAFIRLKDKHSFLEYIHLWLKSKETQDVIISNIVQGVQANVSLTVLSNLLLLIPSLESINNWCNLIKPIYQKYQTNTKQIQTLTKTRDELLPRLMSGEVRVSEL</sequence>
<keyword evidence="3" id="KW-0238">DNA-binding</keyword>
<dbReference type="CDD" id="cd17256">
    <property type="entry name" value="RMtype1_S_EcoJA65PI-TRD1-CR1_like"/>
    <property type="match status" value="1"/>
</dbReference>
<dbReference type="Proteomes" id="UP000295455">
    <property type="component" value="Unassembled WGS sequence"/>
</dbReference>
<dbReference type="PANTHER" id="PTHR30408:SF13">
    <property type="entry name" value="TYPE I RESTRICTION ENZYME HINDI SPECIFICITY SUBUNIT"/>
    <property type="match status" value="1"/>
</dbReference>
<protein>
    <submittedName>
        <fullName evidence="6">Type I restriction enzyme S subunit</fullName>
    </submittedName>
</protein>
<dbReference type="EMBL" id="SLUP01000002">
    <property type="protein sequence ID" value="TCL67535.1"/>
    <property type="molecule type" value="Genomic_DNA"/>
</dbReference>
<dbReference type="OrthoDB" id="9816225at2"/>
<proteinExistence type="inferred from homology"/>
<reference evidence="6 7" key="1">
    <citation type="submission" date="2019-03" db="EMBL/GenBank/DDBJ databases">
        <title>Genomic Encyclopedia of Type Strains, Phase IV (KMG-IV): sequencing the most valuable type-strain genomes for metagenomic binning, comparative biology and taxonomic classification.</title>
        <authorList>
            <person name="Goeker M."/>
        </authorList>
    </citation>
    <scope>NUCLEOTIDE SEQUENCE [LARGE SCALE GENOMIC DNA]</scope>
    <source>
        <strain evidence="6 7">DSM 18792</strain>
    </source>
</reference>
<dbReference type="Pfam" id="PF01420">
    <property type="entry name" value="Methylase_S"/>
    <property type="match status" value="2"/>
</dbReference>
<gene>
    <name evidence="6" type="ORF">EV196_10291</name>
</gene>
<dbReference type="AlphaFoldDB" id="A0A4R1RMM6"/>
<keyword evidence="4" id="KW-0175">Coiled coil</keyword>
<dbReference type="Gene3D" id="3.90.220.20">
    <property type="entry name" value="DNA methylase specificity domains"/>
    <property type="match status" value="2"/>
</dbReference>
<feature type="domain" description="Type I restriction modification DNA specificity" evidence="5">
    <location>
        <begin position="16"/>
        <end position="198"/>
    </location>
</feature>
<evidence type="ECO:0000256" key="4">
    <source>
        <dbReference type="SAM" id="Coils"/>
    </source>
</evidence>
<feature type="coiled-coil region" evidence="4">
    <location>
        <begin position="179"/>
        <end position="206"/>
    </location>
</feature>
<evidence type="ECO:0000256" key="3">
    <source>
        <dbReference type="ARBA" id="ARBA00023125"/>
    </source>
</evidence>
<evidence type="ECO:0000313" key="7">
    <source>
        <dbReference type="Proteomes" id="UP000295455"/>
    </source>
</evidence>
<feature type="domain" description="Type I restriction modification DNA specificity" evidence="5">
    <location>
        <begin position="218"/>
        <end position="390"/>
    </location>
</feature>
<evidence type="ECO:0000256" key="2">
    <source>
        <dbReference type="ARBA" id="ARBA00022747"/>
    </source>
</evidence>
<evidence type="ECO:0000313" key="6">
    <source>
        <dbReference type="EMBL" id="TCL67535.1"/>
    </source>
</evidence>
<comment type="similarity">
    <text evidence="1">Belongs to the type-I restriction system S methylase family.</text>
</comment>
<dbReference type="InterPro" id="IPR052021">
    <property type="entry name" value="Type-I_RS_S_subunit"/>
</dbReference>
<comment type="caution">
    <text evidence="6">The sequence shown here is derived from an EMBL/GenBank/DDBJ whole genome shotgun (WGS) entry which is preliminary data.</text>
</comment>
<accession>A0A4R1RMM6</accession>
<dbReference type="PANTHER" id="PTHR30408">
    <property type="entry name" value="TYPE-1 RESTRICTION ENZYME ECOKI SPECIFICITY PROTEIN"/>
    <property type="match status" value="1"/>
</dbReference>
<evidence type="ECO:0000259" key="5">
    <source>
        <dbReference type="Pfam" id="PF01420"/>
    </source>
</evidence>
<organism evidence="6 7">
    <name type="scientific">Mariniflexile fucanivorans</name>
    <dbReference type="NCBI Taxonomy" id="264023"/>
    <lineage>
        <taxon>Bacteria</taxon>
        <taxon>Pseudomonadati</taxon>
        <taxon>Bacteroidota</taxon>
        <taxon>Flavobacteriia</taxon>
        <taxon>Flavobacteriales</taxon>
        <taxon>Flavobacteriaceae</taxon>
        <taxon>Mariniflexile</taxon>
    </lineage>
</organism>
<keyword evidence="7" id="KW-1185">Reference proteome</keyword>